<proteinExistence type="predicted"/>
<dbReference type="RefSeq" id="WP_074522263.1">
    <property type="nucleotide sequence ID" value="NZ_FNHZ01000010.1"/>
</dbReference>
<keyword evidence="4" id="KW-1185">Reference proteome</keyword>
<dbReference type="Gene3D" id="1.10.1660.10">
    <property type="match status" value="1"/>
</dbReference>
<gene>
    <name evidence="3" type="ORF">SAMN05216544_2310</name>
</gene>
<dbReference type="Proteomes" id="UP000187651">
    <property type="component" value="Unassembled WGS sequence"/>
</dbReference>
<reference evidence="4" key="1">
    <citation type="submission" date="2016-10" db="EMBL/GenBank/DDBJ databases">
        <authorList>
            <person name="Varghese N."/>
            <person name="Submissions S."/>
        </authorList>
    </citation>
    <scope>NUCLEOTIDE SEQUENCE [LARGE SCALE GENOMIC DNA]</scope>
    <source>
        <strain evidence="4">M83</strain>
    </source>
</reference>
<evidence type="ECO:0000313" key="4">
    <source>
        <dbReference type="Proteomes" id="UP000187651"/>
    </source>
</evidence>
<dbReference type="GO" id="GO:0003700">
    <property type="term" value="F:DNA-binding transcription factor activity"/>
    <property type="evidence" value="ECO:0007669"/>
    <property type="project" value="InterPro"/>
</dbReference>
<dbReference type="InterPro" id="IPR047057">
    <property type="entry name" value="MerR_fam"/>
</dbReference>
<dbReference type="InterPro" id="IPR009061">
    <property type="entry name" value="DNA-bd_dom_put_sf"/>
</dbReference>
<dbReference type="SMART" id="SM00422">
    <property type="entry name" value="HTH_MERR"/>
    <property type="match status" value="1"/>
</dbReference>
<dbReference type="InterPro" id="IPR000551">
    <property type="entry name" value="MerR-type_HTH_dom"/>
</dbReference>
<dbReference type="GO" id="GO:0003677">
    <property type="term" value="F:DNA binding"/>
    <property type="evidence" value="ECO:0007669"/>
    <property type="project" value="UniProtKB-KW"/>
</dbReference>
<keyword evidence="1 3" id="KW-0238">DNA-binding</keyword>
<accession>A0A1H0A315</accession>
<protein>
    <submittedName>
        <fullName evidence="3">DNA-binding transcriptional regulator, MerR family</fullName>
    </submittedName>
</protein>
<dbReference type="EMBL" id="FNHZ01000010">
    <property type="protein sequence ID" value="SDN27654.1"/>
    <property type="molecule type" value="Genomic_DNA"/>
</dbReference>
<dbReference type="Pfam" id="PF13411">
    <property type="entry name" value="MerR_1"/>
    <property type="match status" value="1"/>
</dbReference>
<dbReference type="AlphaFoldDB" id="A0A1H0A315"/>
<evidence type="ECO:0000259" key="2">
    <source>
        <dbReference type="PROSITE" id="PS50937"/>
    </source>
</evidence>
<dbReference type="PANTHER" id="PTHR30204:SF82">
    <property type="entry name" value="TRANSCRIPTIONAL REGULATOR, MERR FAMILY"/>
    <property type="match status" value="1"/>
</dbReference>
<feature type="domain" description="HTH merR-type" evidence="2">
    <location>
        <begin position="2"/>
        <end position="71"/>
    </location>
</feature>
<dbReference type="CDD" id="cd01109">
    <property type="entry name" value="HTH_YyaN"/>
    <property type="match status" value="1"/>
</dbReference>
<dbReference type="PROSITE" id="PS50937">
    <property type="entry name" value="HTH_MERR_2"/>
    <property type="match status" value="1"/>
</dbReference>
<organism evidence="3 4">
    <name type="scientific">Lachnospira pectinoschiza</name>
    <dbReference type="NCBI Taxonomy" id="28052"/>
    <lineage>
        <taxon>Bacteria</taxon>
        <taxon>Bacillati</taxon>
        <taxon>Bacillota</taxon>
        <taxon>Clostridia</taxon>
        <taxon>Lachnospirales</taxon>
        <taxon>Lachnospiraceae</taxon>
        <taxon>Lachnospira</taxon>
    </lineage>
</organism>
<dbReference type="PANTHER" id="PTHR30204">
    <property type="entry name" value="REDOX-CYCLING DRUG-SENSING TRANSCRIPTIONAL ACTIVATOR SOXR"/>
    <property type="match status" value="1"/>
</dbReference>
<name>A0A1H0A315_9FIRM</name>
<sequence>MYYTVGEIANLLHIAPSTLRYYDKEGLLPFVNRSGGGIRVFEEKDFEWLYTIECLKKTGMPIKDIKPFIDWCMEGDSTISQRKVLIERQRQVMLEKMKKMQETLDMLTYKKWYYEVAEEAGTCKVPDEMADEDVPAELLAARKRSKNAPEEK</sequence>
<dbReference type="OrthoDB" id="9811174at2"/>
<evidence type="ECO:0000313" key="3">
    <source>
        <dbReference type="EMBL" id="SDN27654.1"/>
    </source>
</evidence>
<evidence type="ECO:0000256" key="1">
    <source>
        <dbReference type="ARBA" id="ARBA00023125"/>
    </source>
</evidence>
<dbReference type="SUPFAM" id="SSF46955">
    <property type="entry name" value="Putative DNA-binding domain"/>
    <property type="match status" value="1"/>
</dbReference>